<accession>A0A090V4E9</accession>
<name>A0A090V4E9_PSEVU</name>
<proteinExistence type="predicted"/>
<dbReference type="OrthoDB" id="9907048at2"/>
<dbReference type="AlphaFoldDB" id="A0A090V4E9"/>
<dbReference type="EMBL" id="BBMZ01000009">
    <property type="protein sequence ID" value="GAL58134.1"/>
    <property type="molecule type" value="Genomic_DNA"/>
</dbReference>
<dbReference type="STRING" id="1115515.EV102420_09_01660"/>
<keyword evidence="2" id="KW-1185">Reference proteome</keyword>
<comment type="caution">
    <text evidence="1">The sequence shown here is derived from an EMBL/GenBank/DDBJ whole genome shotgun (WGS) entry which is preliminary data.</text>
</comment>
<dbReference type="Proteomes" id="UP000029462">
    <property type="component" value="Unassembled WGS sequence"/>
</dbReference>
<gene>
    <name evidence="1" type="ORF">EV102420_09_01660</name>
</gene>
<sequence>MFTGMSDLTKTHHHAEREIYTCVISLAGNPDNNEQIKKVEHFCGFYNALNQEEKKRAIYQHLTGHLPPASVNEAKALALSERPLTGRELGEVAQQQNREIAAYRATVNAWFADCDNNWEHVIPQETLVLHYRGQNQYAARFVAKANGVVTHTALTYFENQRRHQRHTGTRWLIIDKKNHRHALSLPVDDNVHFHDSLNFYYQQQDGNERVYNFMGQPLMKVNCGPETALTAIFSHEVERKEYEIMQSNLLRVQGEAGAAIALNQRCYAADPLWQQERLNGHAANKSDAVADVSFYHAIAISDSVTYIGDSSAEGEESLTITKIMLTGEDKIMAVTARLTATMGREPTQDEVEEIAARFGIDSR</sequence>
<evidence type="ECO:0000313" key="2">
    <source>
        <dbReference type="Proteomes" id="UP000029462"/>
    </source>
</evidence>
<organism evidence="1 2">
    <name type="scientific">Pseudescherichia vulneris NBRC 102420</name>
    <dbReference type="NCBI Taxonomy" id="1115515"/>
    <lineage>
        <taxon>Bacteria</taxon>
        <taxon>Pseudomonadati</taxon>
        <taxon>Pseudomonadota</taxon>
        <taxon>Gammaproteobacteria</taxon>
        <taxon>Enterobacterales</taxon>
        <taxon>Enterobacteriaceae</taxon>
        <taxon>Pseudescherichia</taxon>
    </lineage>
</organism>
<dbReference type="RefSeq" id="WP_042391031.1">
    <property type="nucleotide sequence ID" value="NZ_BBMZ01000009.1"/>
</dbReference>
<evidence type="ECO:0000313" key="1">
    <source>
        <dbReference type="EMBL" id="GAL58134.1"/>
    </source>
</evidence>
<protein>
    <submittedName>
        <fullName evidence="1">Uncharacterized protein</fullName>
    </submittedName>
</protein>
<reference evidence="1 2" key="1">
    <citation type="submission" date="2014-09" db="EMBL/GenBank/DDBJ databases">
        <title>Whole genome shotgun sequence of Escherichia vulneris NBRC 102420.</title>
        <authorList>
            <person name="Yoshida Y."/>
            <person name="Hosoyama A."/>
            <person name="Tsuchikane K."/>
            <person name="Ohji S."/>
            <person name="Ichikawa N."/>
            <person name="Kimura A."/>
            <person name="Yamazoe A."/>
            <person name="Ezaki T."/>
            <person name="Fujita N."/>
        </authorList>
    </citation>
    <scope>NUCLEOTIDE SEQUENCE [LARGE SCALE GENOMIC DNA]</scope>
    <source>
        <strain evidence="1 2">NBRC 102420</strain>
    </source>
</reference>